<evidence type="ECO:0000313" key="2">
    <source>
        <dbReference type="EMBL" id="KAG5926015.1"/>
    </source>
</evidence>
<keyword evidence="3" id="KW-1185">Reference proteome</keyword>
<organism evidence="2 3">
    <name type="scientific">Claviceps africana</name>
    <dbReference type="NCBI Taxonomy" id="83212"/>
    <lineage>
        <taxon>Eukaryota</taxon>
        <taxon>Fungi</taxon>
        <taxon>Dikarya</taxon>
        <taxon>Ascomycota</taxon>
        <taxon>Pezizomycotina</taxon>
        <taxon>Sordariomycetes</taxon>
        <taxon>Hypocreomycetidae</taxon>
        <taxon>Hypocreales</taxon>
        <taxon>Clavicipitaceae</taxon>
        <taxon>Claviceps</taxon>
    </lineage>
</organism>
<dbReference type="Proteomes" id="UP000811619">
    <property type="component" value="Unassembled WGS sequence"/>
</dbReference>
<dbReference type="AlphaFoldDB" id="A0A8K0J652"/>
<name>A0A8K0J652_9HYPO</name>
<accession>A0A8K0J652</accession>
<sequence>MASEALYDLSSLVSISRNKTVLRLPTLWEKLPKAPRSIYLSATGWKQLRGRSRGKASPSPPSFTTHAREKTDAAATPLAQMGPSLCSVPSVRSGGPGSGWASRTVLVPRPLALEPILEVKGPRTSNNMMP</sequence>
<feature type="region of interest" description="Disordered" evidence="1">
    <location>
        <begin position="47"/>
        <end position="99"/>
    </location>
</feature>
<reference evidence="2" key="1">
    <citation type="journal article" date="2020" name="bioRxiv">
        <title>Whole genome comparisons of ergot fungi reveals the divergence and evolution of species within the genus Claviceps are the result of varying mechanisms driving genome evolution and host range expansion.</title>
        <authorList>
            <person name="Wyka S.A."/>
            <person name="Mondo S.J."/>
            <person name="Liu M."/>
            <person name="Dettman J."/>
            <person name="Nalam V."/>
            <person name="Broders K.D."/>
        </authorList>
    </citation>
    <scope>NUCLEOTIDE SEQUENCE</scope>
    <source>
        <strain evidence="2">CCC 489</strain>
    </source>
</reference>
<evidence type="ECO:0000256" key="1">
    <source>
        <dbReference type="SAM" id="MobiDB-lite"/>
    </source>
</evidence>
<gene>
    <name evidence="2" type="ORF">E4U42_003725</name>
</gene>
<protein>
    <submittedName>
        <fullName evidence="2">Uncharacterized protein</fullName>
    </submittedName>
</protein>
<comment type="caution">
    <text evidence="2">The sequence shown here is derived from an EMBL/GenBank/DDBJ whole genome shotgun (WGS) entry which is preliminary data.</text>
</comment>
<dbReference type="EMBL" id="SRPY01000315">
    <property type="protein sequence ID" value="KAG5926015.1"/>
    <property type="molecule type" value="Genomic_DNA"/>
</dbReference>
<evidence type="ECO:0000313" key="3">
    <source>
        <dbReference type="Proteomes" id="UP000811619"/>
    </source>
</evidence>
<proteinExistence type="predicted"/>